<sequence length="174" mass="18167">MQVRKAAPALPEKEVVLAITGKAHDISQDVEVIQSALAGEHAGIAAYRIAGGSGLLVPDTLKVALLFKSHHEGHRDALAKLIGNIGATPVAPKSDDDYVSQLKLGALKSQADVLSLATTLERGAASGYISQISSIRDSGLSQLFAQISADEMMHWTTLNGVIGGSLPAEPFQFG</sequence>
<evidence type="ECO:0000313" key="2">
    <source>
        <dbReference type="Proteomes" id="UP000321058"/>
    </source>
</evidence>
<evidence type="ECO:0000313" key="1">
    <source>
        <dbReference type="EMBL" id="GEP57590.1"/>
    </source>
</evidence>
<accession>A0A512NF61</accession>
<name>A0A512NF61_9HYPH</name>
<dbReference type="Pfam" id="PF13668">
    <property type="entry name" value="Ferritin_2"/>
    <property type="match status" value="1"/>
</dbReference>
<dbReference type="OrthoDB" id="7571942at2"/>
<dbReference type="InterPro" id="IPR012347">
    <property type="entry name" value="Ferritin-like"/>
</dbReference>
<dbReference type="EMBL" id="BKAJ01000083">
    <property type="protein sequence ID" value="GEP57590.1"/>
    <property type="molecule type" value="Genomic_DNA"/>
</dbReference>
<protein>
    <submittedName>
        <fullName evidence="1">Exported protein</fullName>
    </submittedName>
</protein>
<dbReference type="CDD" id="cd00657">
    <property type="entry name" value="Ferritin_like"/>
    <property type="match status" value="1"/>
</dbReference>
<keyword evidence="2" id="KW-1185">Reference proteome</keyword>
<comment type="caution">
    <text evidence="1">The sequence shown here is derived from an EMBL/GenBank/DDBJ whole genome shotgun (WGS) entry which is preliminary data.</text>
</comment>
<dbReference type="SUPFAM" id="SSF47240">
    <property type="entry name" value="Ferritin-like"/>
    <property type="match status" value="1"/>
</dbReference>
<reference evidence="1 2" key="1">
    <citation type="submission" date="2019-07" db="EMBL/GenBank/DDBJ databases">
        <title>Whole genome shotgun sequence of Reyranella soli NBRC 108950.</title>
        <authorList>
            <person name="Hosoyama A."/>
            <person name="Uohara A."/>
            <person name="Ohji S."/>
            <person name="Ichikawa N."/>
        </authorList>
    </citation>
    <scope>NUCLEOTIDE SEQUENCE [LARGE SCALE GENOMIC DNA]</scope>
    <source>
        <strain evidence="1 2">NBRC 108950</strain>
    </source>
</reference>
<organism evidence="1 2">
    <name type="scientific">Reyranella soli</name>
    <dbReference type="NCBI Taxonomy" id="1230389"/>
    <lineage>
        <taxon>Bacteria</taxon>
        <taxon>Pseudomonadati</taxon>
        <taxon>Pseudomonadota</taxon>
        <taxon>Alphaproteobacteria</taxon>
        <taxon>Hyphomicrobiales</taxon>
        <taxon>Reyranellaceae</taxon>
        <taxon>Reyranella</taxon>
    </lineage>
</organism>
<dbReference type="AlphaFoldDB" id="A0A512NF61"/>
<dbReference type="InterPro" id="IPR009078">
    <property type="entry name" value="Ferritin-like_SF"/>
</dbReference>
<proteinExistence type="predicted"/>
<dbReference type="Proteomes" id="UP000321058">
    <property type="component" value="Unassembled WGS sequence"/>
</dbReference>
<dbReference type="Gene3D" id="1.20.1260.10">
    <property type="match status" value="1"/>
</dbReference>
<gene>
    <name evidence="1" type="ORF">RSO01_47560</name>
</gene>